<evidence type="ECO:0000313" key="8">
    <source>
        <dbReference type="EMBL" id="SHJ57552.1"/>
    </source>
</evidence>
<comment type="catalytic activity">
    <reaction evidence="5 6">
        <text>N(6)-[(R)-lipoyl]-L-lysyl-[protein] + 2-oxoglutarate + H(+) = N(6)-[(R)-S(8)-succinyldihydrolipoyl]-L-lysyl-[protein] + CO2</text>
        <dbReference type="Rhea" id="RHEA:12188"/>
        <dbReference type="Rhea" id="RHEA-COMP:10474"/>
        <dbReference type="Rhea" id="RHEA-COMP:20092"/>
        <dbReference type="ChEBI" id="CHEBI:15378"/>
        <dbReference type="ChEBI" id="CHEBI:16526"/>
        <dbReference type="ChEBI" id="CHEBI:16810"/>
        <dbReference type="ChEBI" id="CHEBI:83099"/>
        <dbReference type="ChEBI" id="CHEBI:83120"/>
        <dbReference type="EC" id="1.2.4.2"/>
    </reaction>
</comment>
<dbReference type="FunFam" id="3.40.50.970:FF:000036">
    <property type="entry name" value="2-oxoglutarate dehydrogenase E1 component"/>
    <property type="match status" value="1"/>
</dbReference>
<organism evidence="8 9">
    <name type="scientific">Alicyclobacillus tolerans</name>
    <dbReference type="NCBI Taxonomy" id="90970"/>
    <lineage>
        <taxon>Bacteria</taxon>
        <taxon>Bacillati</taxon>
        <taxon>Bacillota</taxon>
        <taxon>Bacilli</taxon>
        <taxon>Bacillales</taxon>
        <taxon>Alicyclobacillaceae</taxon>
        <taxon>Alicyclobacillus</taxon>
    </lineage>
</organism>
<dbReference type="SUPFAM" id="SSF52518">
    <property type="entry name" value="Thiamin diphosphate-binding fold (THDP-binding)"/>
    <property type="match status" value="2"/>
</dbReference>
<dbReference type="GO" id="GO:0030976">
    <property type="term" value="F:thiamine pyrophosphate binding"/>
    <property type="evidence" value="ECO:0007669"/>
    <property type="project" value="UniProtKB-UniRule"/>
</dbReference>
<comment type="subunit">
    <text evidence="6">Homodimer. Part of the 2-oxoglutarate dehydrogenase (OGDH) complex composed of E1 (2-oxoglutarate dehydrogenase), E2 (dihydrolipoamide succinyltransferase) and E3 (dihydrolipoamide dehydrogenase); the complex contains multiple copies of the three enzymatic components (E1, E2 and E3).</text>
</comment>
<dbReference type="Gene3D" id="3.40.50.12470">
    <property type="match status" value="1"/>
</dbReference>
<keyword evidence="9" id="KW-1185">Reference proteome</keyword>
<dbReference type="GO" id="GO:0045252">
    <property type="term" value="C:oxoglutarate dehydrogenase complex"/>
    <property type="evidence" value="ECO:0007669"/>
    <property type="project" value="TreeGrafter"/>
</dbReference>
<dbReference type="InterPro" id="IPR005475">
    <property type="entry name" value="Transketolase-like_Pyr-bd"/>
</dbReference>
<name>A0A1M6KFA5_9BACL</name>
<evidence type="ECO:0000256" key="1">
    <source>
        <dbReference type="ARBA" id="ARBA00001964"/>
    </source>
</evidence>
<dbReference type="HAMAP" id="MF_01169">
    <property type="entry name" value="SucA_OdhA"/>
    <property type="match status" value="1"/>
</dbReference>
<evidence type="ECO:0000313" key="9">
    <source>
        <dbReference type="Proteomes" id="UP000184016"/>
    </source>
</evidence>
<dbReference type="GO" id="GO:0004591">
    <property type="term" value="F:oxoglutarate dehydrogenase (succinyl-transferring) activity"/>
    <property type="evidence" value="ECO:0007669"/>
    <property type="project" value="UniProtKB-UniRule"/>
</dbReference>
<dbReference type="InterPro" id="IPR023784">
    <property type="entry name" value="2oxoglutarate_DH_E1_bac"/>
</dbReference>
<evidence type="ECO:0000256" key="3">
    <source>
        <dbReference type="ARBA" id="ARBA00023052"/>
    </source>
</evidence>
<dbReference type="InterPro" id="IPR031717">
    <property type="entry name" value="ODO-1/KGD_C"/>
</dbReference>
<dbReference type="PIRSF" id="PIRSF000157">
    <property type="entry name" value="Oxoglu_dh_E1"/>
    <property type="match status" value="1"/>
</dbReference>
<dbReference type="PANTHER" id="PTHR23152">
    <property type="entry name" value="2-OXOGLUTARATE DEHYDROGENASE"/>
    <property type="match status" value="1"/>
</dbReference>
<dbReference type="Gene3D" id="3.40.50.970">
    <property type="match status" value="1"/>
</dbReference>
<dbReference type="AlphaFoldDB" id="A0A1M6KFA5"/>
<comment type="function">
    <text evidence="6">E1 component of the 2-oxoglutarate dehydrogenase (OGDH) complex which catalyzes the decarboxylation of 2-oxoglutarate, the first step in the conversion of 2-oxoglutarate to succinyl-CoA and CO(2).</text>
</comment>
<dbReference type="GO" id="GO:0005829">
    <property type="term" value="C:cytosol"/>
    <property type="evidence" value="ECO:0007669"/>
    <property type="project" value="TreeGrafter"/>
</dbReference>
<dbReference type="Pfam" id="PF02779">
    <property type="entry name" value="Transket_pyr"/>
    <property type="match status" value="1"/>
</dbReference>
<dbReference type="InterPro" id="IPR001017">
    <property type="entry name" value="DH_E1"/>
</dbReference>
<dbReference type="STRING" id="1830138.SAMN05443507_101231"/>
<proteinExistence type="inferred from homology"/>
<dbReference type="InterPro" id="IPR029061">
    <property type="entry name" value="THDP-binding"/>
</dbReference>
<keyword evidence="3 6" id="KW-0786">Thiamine pyrophosphate</keyword>
<dbReference type="NCBIfam" id="NF006914">
    <property type="entry name" value="PRK09404.1"/>
    <property type="match status" value="1"/>
</dbReference>
<dbReference type="Pfam" id="PF16870">
    <property type="entry name" value="OxoGdeHyase_C"/>
    <property type="match status" value="1"/>
</dbReference>
<protein>
    <recommendedName>
        <fullName evidence="6">2-oxoglutarate dehydrogenase E1 component</fullName>
        <ecNumber evidence="6">1.2.4.2</ecNumber>
    </recommendedName>
    <alternativeName>
        <fullName evidence="6">Alpha-ketoglutarate dehydrogenase</fullName>
    </alternativeName>
</protein>
<evidence type="ECO:0000256" key="4">
    <source>
        <dbReference type="ARBA" id="ARBA00023152"/>
    </source>
</evidence>
<dbReference type="GO" id="GO:0006096">
    <property type="term" value="P:glycolytic process"/>
    <property type="evidence" value="ECO:0007669"/>
    <property type="project" value="UniProtKB-UniRule"/>
</dbReference>
<evidence type="ECO:0000256" key="5">
    <source>
        <dbReference type="ARBA" id="ARBA00051911"/>
    </source>
</evidence>
<sequence>MQDPSRQTDTTSWRSFYGPNLGYAAEMYELYKTNPDAVDASWREFFATHGAPLPTSEEHVGESQSAAGSAYAIQKVVALHELLRNVVEYGHLLAETNPLQPEKVDTPVLDPAYHGLSEEDMRSIPAQMVLPDAPASVETGWDAFLWLKSLYTGNISFEFAQVHRPREREWLRKFVEQNEASCHLGSDEKKQLLERLTEVEEFETFLHRTFVGQKRFSIEGVDALVPMMDEIIRNAIAKGAKNVMIGMAHRGRLNVLAHVLQKPYAKIFSEFHTAVNKELVPSEGSTGINFGWSGDVKYHLGGTRTMNGEGAQSVRLVLANNPSHLEFVDPVVEGFARAAQDDRQRPGTPQQDVDSTLAILVHGDAAFPGEGVVAETLNLSRLAGYSTGGTIHIITNNLLGFTATSQEGRSTRYASDLAKGYEIPIVHVNADDPEACLFAVRLAHAYRAEFHKDFLIDLIGYRRWGHNEGDDPSVTSPLLYEKVNAHPRVREIYAKRLEANQVIRQGEADEYVARIQQTLKNAYADVAKVTEDEADNGMAAELLPPAQTGVSKDELMQINQELLQFPESFTPYPKLHRILQRRLQAFEKDGAVDWGHAETLAFATILREGTPIRLTGQDSERGTFSQRHLVLHDMNGGSSYCPLHDLSGAKASFDIHNSPLSEMGVLGFEYGYNVLAPETMVLWEAQYGDFANTAQGIIDQFISAGYSKWKQPSGLVLLLPHGYEGQGPEHSSARLERYLSLSAENNWRVVYPTTAAQYFHLLRDQARRLQSEPRPLIVMAPKSLLRNPHAASAWEEFTKGGFQPLLLTAGQELPDADVRRLVVCTGKVAVEFETALSETKQKVEDLRVLRLEQLYPFPEKEIQAQLQQLQNLKEVVFLQEEPMNMGAWSYVQPRLLNLLSKEVELRYCGRPERCSPAEGKAGMHTAMQKAILEQAMVPSTGRVLA</sequence>
<dbReference type="InterPro" id="IPR032106">
    <property type="entry name" value="2-oxogl_dehyd_N"/>
</dbReference>
<feature type="domain" description="Transketolase-like pyrimidine-binding" evidence="7">
    <location>
        <begin position="592"/>
        <end position="787"/>
    </location>
</feature>
<dbReference type="Pfam" id="PF00676">
    <property type="entry name" value="E1_dh"/>
    <property type="match status" value="1"/>
</dbReference>
<dbReference type="EC" id="1.2.4.2" evidence="6"/>
<keyword evidence="2 6" id="KW-0560">Oxidoreductase</keyword>
<comment type="similarity">
    <text evidence="6">Belongs to the alpha-ketoglutarate dehydrogenase family.</text>
</comment>
<dbReference type="Gene3D" id="3.40.50.11610">
    <property type="entry name" value="Multifunctional 2-oxoglutarate metabolism enzyme, C-terminal domain"/>
    <property type="match status" value="1"/>
</dbReference>
<dbReference type="Gene3D" id="1.10.287.1150">
    <property type="entry name" value="TPP helical domain"/>
    <property type="match status" value="1"/>
</dbReference>
<dbReference type="GO" id="GO:0006099">
    <property type="term" value="P:tricarboxylic acid cycle"/>
    <property type="evidence" value="ECO:0007669"/>
    <property type="project" value="TreeGrafter"/>
</dbReference>
<dbReference type="CDD" id="cd02016">
    <property type="entry name" value="TPP_E1_OGDC_like"/>
    <property type="match status" value="1"/>
</dbReference>
<dbReference type="RefSeq" id="WP_072872713.1">
    <property type="nucleotide sequence ID" value="NZ_FRAF01000001.1"/>
</dbReference>
<dbReference type="Proteomes" id="UP000184016">
    <property type="component" value="Unassembled WGS sequence"/>
</dbReference>
<dbReference type="OrthoDB" id="9759785at2"/>
<dbReference type="InterPro" id="IPR011603">
    <property type="entry name" value="2oxoglutarate_DH_E1"/>
</dbReference>
<dbReference type="InterPro" id="IPR042179">
    <property type="entry name" value="KGD_C_sf"/>
</dbReference>
<keyword evidence="4 6" id="KW-0324">Glycolysis</keyword>
<evidence type="ECO:0000256" key="6">
    <source>
        <dbReference type="HAMAP-Rule" id="MF_01169"/>
    </source>
</evidence>
<evidence type="ECO:0000259" key="7">
    <source>
        <dbReference type="SMART" id="SM00861"/>
    </source>
</evidence>
<dbReference type="PANTHER" id="PTHR23152:SF4">
    <property type="entry name" value="2-OXOADIPATE DEHYDROGENASE COMPLEX COMPONENT E1"/>
    <property type="match status" value="1"/>
</dbReference>
<accession>A0A1M6KFA5</accession>
<dbReference type="SMART" id="SM00861">
    <property type="entry name" value="Transket_pyr"/>
    <property type="match status" value="1"/>
</dbReference>
<dbReference type="EMBL" id="FRAF01000001">
    <property type="protein sequence ID" value="SHJ57552.1"/>
    <property type="molecule type" value="Genomic_DNA"/>
</dbReference>
<reference evidence="9" key="1">
    <citation type="submission" date="2016-11" db="EMBL/GenBank/DDBJ databases">
        <authorList>
            <person name="Varghese N."/>
            <person name="Submissions S."/>
        </authorList>
    </citation>
    <scope>NUCLEOTIDE SEQUENCE [LARGE SCALE GENOMIC DNA]</scope>
    <source>
        <strain evidence="9">USBA-503</strain>
    </source>
</reference>
<dbReference type="Pfam" id="PF16078">
    <property type="entry name" value="2-oxogl_dehyd_N"/>
    <property type="match status" value="1"/>
</dbReference>
<comment type="cofactor">
    <cofactor evidence="1 6">
        <name>thiamine diphosphate</name>
        <dbReference type="ChEBI" id="CHEBI:58937"/>
    </cofactor>
</comment>
<dbReference type="NCBIfam" id="NF008907">
    <property type="entry name" value="PRK12270.1"/>
    <property type="match status" value="1"/>
</dbReference>
<gene>
    <name evidence="6" type="primary">odhA</name>
    <name evidence="8" type="ORF">SAMN05443507_101231</name>
</gene>
<dbReference type="NCBIfam" id="TIGR00239">
    <property type="entry name" value="2oxo_dh_E1"/>
    <property type="match status" value="1"/>
</dbReference>
<evidence type="ECO:0000256" key="2">
    <source>
        <dbReference type="ARBA" id="ARBA00023002"/>
    </source>
</evidence>